<comment type="caution">
    <text evidence="6">The sequence shown here is derived from an EMBL/GenBank/DDBJ whole genome shotgun (WGS) entry which is preliminary data.</text>
</comment>
<reference evidence="6 7" key="1">
    <citation type="submission" date="2016-11" db="EMBL/GenBank/DDBJ databases">
        <title>The macronuclear genome of Stentor coeruleus: a giant cell with tiny introns.</title>
        <authorList>
            <person name="Slabodnick M."/>
            <person name="Ruby J.G."/>
            <person name="Reiff S.B."/>
            <person name="Swart E.C."/>
            <person name="Gosai S."/>
            <person name="Prabakaran S."/>
            <person name="Witkowska E."/>
            <person name="Larue G.E."/>
            <person name="Fisher S."/>
            <person name="Freeman R.M."/>
            <person name="Gunawardena J."/>
            <person name="Chu W."/>
            <person name="Stover N.A."/>
            <person name="Gregory B.D."/>
            <person name="Nowacki M."/>
            <person name="Derisi J."/>
            <person name="Roy S.W."/>
            <person name="Marshall W.F."/>
            <person name="Sood P."/>
        </authorList>
    </citation>
    <scope>NUCLEOTIDE SEQUENCE [LARGE SCALE GENOMIC DNA]</scope>
    <source>
        <strain evidence="6">WM001</strain>
    </source>
</reference>
<dbReference type="InterPro" id="IPR014710">
    <property type="entry name" value="RmlC-like_jellyroll"/>
</dbReference>
<gene>
    <name evidence="6" type="ORF">SteCoe_26382</name>
</gene>
<accession>A0A1R2BCY9</accession>
<evidence type="ECO:0008006" key="8">
    <source>
        <dbReference type="Google" id="ProtNLM"/>
    </source>
</evidence>
<feature type="binding site" evidence="2">
    <location>
        <position position="137"/>
    </location>
    <ligand>
        <name>Fe cation</name>
        <dbReference type="ChEBI" id="CHEBI:24875"/>
    </ligand>
</feature>
<keyword evidence="2" id="KW-0479">Metal-binding</keyword>
<keyword evidence="2" id="KW-0408">Iron</keyword>
<comment type="similarity">
    <text evidence="1 3">Belongs to the pirin family.</text>
</comment>
<dbReference type="Gene3D" id="2.60.120.10">
    <property type="entry name" value="Jelly Rolls"/>
    <property type="match status" value="2"/>
</dbReference>
<evidence type="ECO:0000313" key="7">
    <source>
        <dbReference type="Proteomes" id="UP000187209"/>
    </source>
</evidence>
<dbReference type="OrthoDB" id="198735at2759"/>
<organism evidence="6 7">
    <name type="scientific">Stentor coeruleus</name>
    <dbReference type="NCBI Taxonomy" id="5963"/>
    <lineage>
        <taxon>Eukaryota</taxon>
        <taxon>Sar</taxon>
        <taxon>Alveolata</taxon>
        <taxon>Ciliophora</taxon>
        <taxon>Postciliodesmatophora</taxon>
        <taxon>Heterotrichea</taxon>
        <taxon>Heterotrichida</taxon>
        <taxon>Stentoridae</taxon>
        <taxon>Stentor</taxon>
    </lineage>
</organism>
<dbReference type="Pfam" id="PF02678">
    <property type="entry name" value="Pirin"/>
    <property type="match status" value="1"/>
</dbReference>
<dbReference type="CDD" id="cd02909">
    <property type="entry name" value="cupin_pirin_N"/>
    <property type="match status" value="1"/>
</dbReference>
<dbReference type="PANTHER" id="PTHR13903">
    <property type="entry name" value="PIRIN-RELATED"/>
    <property type="match status" value="1"/>
</dbReference>
<evidence type="ECO:0000256" key="3">
    <source>
        <dbReference type="RuleBase" id="RU003457"/>
    </source>
</evidence>
<sequence length="321" mass="36229">MFGTLCLYCCIIGYYEYIDTLSMQSCYSITQNNQLKMSRDIRKLLRVITPNRQGEGDGAEVRRIIGSRELRNLDPFLMMDHFEVHKPHGFPDHPHRGFETVTYMIEGICKHEDFKGHSGEIGPGDTQWMTAGRGIMHAEMPGTDRMTGLQLWVNLKASDKMCEPAYQEKTNDLLAKASKNGIDVTIIAGQSLGVKSETVTRTPTMYLDFKMQQGAVLEQNVESGWNAYMYVLSGRVKVENTEVRANQAGVFDKNGTVFVISALEATRFVLLAGRPIGEKIVQYGPFVMNEDHEINQTMRDYSMGVNGFEGARNWRSRIASE</sequence>
<dbReference type="SUPFAM" id="SSF51182">
    <property type="entry name" value="RmlC-like cupins"/>
    <property type="match status" value="1"/>
</dbReference>
<keyword evidence="7" id="KW-1185">Reference proteome</keyword>
<dbReference type="EMBL" id="MPUH01000738">
    <property type="protein sequence ID" value="OMJ74638.1"/>
    <property type="molecule type" value="Genomic_DNA"/>
</dbReference>
<feature type="binding site" evidence="2">
    <location>
        <position position="93"/>
    </location>
    <ligand>
        <name>Fe cation</name>
        <dbReference type="ChEBI" id="CHEBI:24875"/>
    </ligand>
</feature>
<dbReference type="InterPro" id="IPR003829">
    <property type="entry name" value="Pirin_N_dom"/>
</dbReference>
<proteinExistence type="inferred from homology"/>
<dbReference type="Pfam" id="PF05726">
    <property type="entry name" value="Pirin_C"/>
    <property type="match status" value="1"/>
</dbReference>
<dbReference type="CDD" id="cd02247">
    <property type="entry name" value="cupin_pirin_C"/>
    <property type="match status" value="1"/>
</dbReference>
<dbReference type="GO" id="GO:0046872">
    <property type="term" value="F:metal ion binding"/>
    <property type="evidence" value="ECO:0007669"/>
    <property type="project" value="UniProtKB-KW"/>
</dbReference>
<evidence type="ECO:0000259" key="4">
    <source>
        <dbReference type="Pfam" id="PF02678"/>
    </source>
</evidence>
<feature type="binding site" evidence="2">
    <location>
        <position position="139"/>
    </location>
    <ligand>
        <name>Fe cation</name>
        <dbReference type="ChEBI" id="CHEBI:24875"/>
    </ligand>
</feature>
<dbReference type="InterPro" id="IPR008778">
    <property type="entry name" value="Pirin_C_dom"/>
</dbReference>
<feature type="domain" description="Pirin C-terminal" evidence="5">
    <location>
        <begin position="206"/>
        <end position="306"/>
    </location>
</feature>
<name>A0A1R2BCY9_9CILI</name>
<feature type="domain" description="Pirin N-terminal" evidence="4">
    <location>
        <begin position="60"/>
        <end position="153"/>
    </location>
</feature>
<evidence type="ECO:0000256" key="1">
    <source>
        <dbReference type="ARBA" id="ARBA00008416"/>
    </source>
</evidence>
<dbReference type="PIRSF" id="PIRSF006232">
    <property type="entry name" value="Pirin"/>
    <property type="match status" value="1"/>
</dbReference>
<feature type="binding site" evidence="2">
    <location>
        <position position="95"/>
    </location>
    <ligand>
        <name>Fe cation</name>
        <dbReference type="ChEBI" id="CHEBI:24875"/>
    </ligand>
</feature>
<comment type="cofactor">
    <cofactor evidence="2">
        <name>Fe cation</name>
        <dbReference type="ChEBI" id="CHEBI:24875"/>
    </cofactor>
    <text evidence="2">Binds 1 Fe cation per subunit.</text>
</comment>
<evidence type="ECO:0000256" key="2">
    <source>
        <dbReference type="PIRSR" id="PIRSR006232-1"/>
    </source>
</evidence>
<protein>
    <recommendedName>
        <fullName evidence="8">Pirin-like protein</fullName>
    </recommendedName>
</protein>
<dbReference type="InterPro" id="IPR012093">
    <property type="entry name" value="Pirin"/>
</dbReference>
<evidence type="ECO:0000313" key="6">
    <source>
        <dbReference type="EMBL" id="OMJ74638.1"/>
    </source>
</evidence>
<evidence type="ECO:0000259" key="5">
    <source>
        <dbReference type="Pfam" id="PF05726"/>
    </source>
</evidence>
<dbReference type="InterPro" id="IPR011051">
    <property type="entry name" value="RmlC_Cupin_sf"/>
</dbReference>
<dbReference type="PANTHER" id="PTHR13903:SF8">
    <property type="entry name" value="PIRIN"/>
    <property type="match status" value="1"/>
</dbReference>
<dbReference type="AlphaFoldDB" id="A0A1R2BCY9"/>
<dbReference type="Proteomes" id="UP000187209">
    <property type="component" value="Unassembled WGS sequence"/>
</dbReference>